<dbReference type="Gene3D" id="3.30.420.240">
    <property type="match status" value="1"/>
</dbReference>
<proteinExistence type="predicted"/>
<feature type="chain" id="PRO_5041371860" description="Terminase large subunit" evidence="1">
    <location>
        <begin position="21"/>
        <end position="554"/>
    </location>
</feature>
<dbReference type="InterPro" id="IPR027417">
    <property type="entry name" value="P-loop_NTPase"/>
</dbReference>
<evidence type="ECO:0008006" key="4">
    <source>
        <dbReference type="Google" id="ProtNLM"/>
    </source>
</evidence>
<feature type="signal peptide" evidence="1">
    <location>
        <begin position="1"/>
        <end position="20"/>
    </location>
</feature>
<dbReference type="AlphaFoldDB" id="A0AA42TF16"/>
<evidence type="ECO:0000256" key="1">
    <source>
        <dbReference type="SAM" id="SignalP"/>
    </source>
</evidence>
<dbReference type="EMBL" id="JAOCAE010000006">
    <property type="protein sequence ID" value="MDH1236531.1"/>
    <property type="molecule type" value="Genomic_DNA"/>
</dbReference>
<reference evidence="2" key="1">
    <citation type="submission" date="2022-09" db="EMBL/GenBank/DDBJ databases">
        <title>Intensive care unit water sources are persistently colonized with multi-drug resistant bacteria and are the site of extensive horizontal gene transfer of antibiotic resistance genes.</title>
        <authorList>
            <person name="Diorio-Toth L."/>
        </authorList>
    </citation>
    <scope>NUCLEOTIDE SEQUENCE</scope>
    <source>
        <strain evidence="2">GD03947</strain>
    </source>
</reference>
<dbReference type="RefSeq" id="WP_279641443.1">
    <property type="nucleotide sequence ID" value="NZ_JAOCAE010000006.1"/>
</dbReference>
<dbReference type="Proteomes" id="UP001158500">
    <property type="component" value="Unassembled WGS sequence"/>
</dbReference>
<organism evidence="2 3">
    <name type="scientific">Stutzerimonas stutzeri</name>
    <name type="common">Pseudomonas stutzeri</name>
    <dbReference type="NCBI Taxonomy" id="316"/>
    <lineage>
        <taxon>Bacteria</taxon>
        <taxon>Pseudomonadati</taxon>
        <taxon>Pseudomonadota</taxon>
        <taxon>Gammaproteobacteria</taxon>
        <taxon>Pseudomonadales</taxon>
        <taxon>Pseudomonadaceae</taxon>
        <taxon>Stutzerimonas</taxon>
    </lineage>
</organism>
<evidence type="ECO:0000313" key="2">
    <source>
        <dbReference type="EMBL" id="MDH1236531.1"/>
    </source>
</evidence>
<evidence type="ECO:0000313" key="3">
    <source>
        <dbReference type="Proteomes" id="UP001158500"/>
    </source>
</evidence>
<sequence>MNKLASAVAGAVMGVTGAVAADPVAEALAPWKVEQYLAATDYTVDPSYVPSDFALEFVTFIKLVNGAQGEENKTPLVHYKMLDTLTQRGRRVINLCHRGIAKTTVMGEYLFLYIATYGELPNFGRVDLALYVSDSIENGVKNMRKNLEFRWENSDFLKQYVPSIHFTDIRWEFRNADGKIFIVKGYGAKTGVRGAKEMGKRPQLAVLDDLISDEDARSATVIAAVEDTVYKAVNYALHPSKNIIVWSGTPFNAKDPLYKAVESGAWAVNVFPVCEQFPCSKEEFRGSWPDRFTYEYVKEQYENAVKLGKVDTFNQELMLRIMSDEDRLIQDHDIGWYKVDAVLRNMGRFNFYITTDFATSEKQKSDYSVISVWAYNNAGDWLWVDGICKRQDMAKNVDDLFRLGQRYRPQQVGIEVSGQQQGFVSWIQGEMLNRNIFFPLASEGNDSKPGIRPNTNKLVRFNTVVPLFKARKIFFPIEKKKSAEMVEAMNELELATPGGFKSKHDDFIDTISMLASLHAWKPSEEAGLYQNESSGMWEADDEDQYNDRMSSYIV</sequence>
<keyword evidence="1" id="KW-0732">Signal</keyword>
<gene>
    <name evidence="2" type="ORF">N5C32_10820</name>
</gene>
<dbReference type="Gene3D" id="3.40.50.300">
    <property type="entry name" value="P-loop containing nucleotide triphosphate hydrolases"/>
    <property type="match status" value="1"/>
</dbReference>
<protein>
    <recommendedName>
        <fullName evidence="4">Terminase large subunit</fullName>
    </recommendedName>
</protein>
<comment type="caution">
    <text evidence="2">The sequence shown here is derived from an EMBL/GenBank/DDBJ whole genome shotgun (WGS) entry which is preliminary data.</text>
</comment>
<name>A0AA42TF16_STUST</name>
<accession>A0AA42TF16</accession>